<organism evidence="2">
    <name type="scientific">Ixodes ricinus</name>
    <name type="common">Common tick</name>
    <name type="synonym">Acarus ricinus</name>
    <dbReference type="NCBI Taxonomy" id="34613"/>
    <lineage>
        <taxon>Eukaryota</taxon>
        <taxon>Metazoa</taxon>
        <taxon>Ecdysozoa</taxon>
        <taxon>Arthropoda</taxon>
        <taxon>Chelicerata</taxon>
        <taxon>Arachnida</taxon>
        <taxon>Acari</taxon>
        <taxon>Parasitiformes</taxon>
        <taxon>Ixodida</taxon>
        <taxon>Ixodoidea</taxon>
        <taxon>Ixodidae</taxon>
        <taxon>Ixodinae</taxon>
        <taxon>Ixodes</taxon>
    </lineage>
</organism>
<evidence type="ECO:0000256" key="1">
    <source>
        <dbReference type="SAM" id="MobiDB-lite"/>
    </source>
</evidence>
<sequence>KSLLQNLFVRAPPTEKHAGRAPARTPRRRAAVLLSSKKAICPHRRRHGNELRMTFSDGACTTGERVNPPLACVHADSLRLLITKLLNFGRQTAFGKFSVRCHGDGNESRMPPCCGKTLRHSDTSCVPRPPPHAPQWAERKQKEFETRTQRRRPLLSNAPQLDEPYTKSVFLHGSLEIP</sequence>
<dbReference type="EMBL" id="GANP01011084">
    <property type="protein sequence ID" value="JAB73384.1"/>
    <property type="molecule type" value="mRNA"/>
</dbReference>
<dbReference type="AlphaFoldDB" id="V5H8D8"/>
<feature type="region of interest" description="Disordered" evidence="1">
    <location>
        <begin position="121"/>
        <end position="160"/>
    </location>
</feature>
<accession>V5H8D8</accession>
<feature type="non-terminal residue" evidence="2">
    <location>
        <position position="1"/>
    </location>
</feature>
<feature type="compositionally biased region" description="Basic and acidic residues" evidence="1">
    <location>
        <begin position="137"/>
        <end position="148"/>
    </location>
</feature>
<name>V5H8D8_IXORI</name>
<evidence type="ECO:0000313" key="2">
    <source>
        <dbReference type="EMBL" id="JAB73384.1"/>
    </source>
</evidence>
<protein>
    <submittedName>
        <fullName evidence="2">Uncharacterized protein</fullName>
    </submittedName>
</protein>
<reference evidence="2" key="1">
    <citation type="journal article" date="2015" name="Sci. Rep.">
        <title>Tissue- and time-dependent transcription in Ixodes ricinus salivary glands and midguts when blood feeding on the vertebrate host.</title>
        <authorList>
            <person name="Kotsyfakis M."/>
            <person name="Schwarz A."/>
            <person name="Erhart J."/>
            <person name="Ribeiro J.M."/>
        </authorList>
    </citation>
    <scope>NUCLEOTIDE SEQUENCE</scope>
    <source>
        <tissue evidence="2">Salivary gland and midgut</tissue>
    </source>
</reference>
<proteinExistence type="evidence at transcript level"/>